<dbReference type="InterPro" id="IPR036259">
    <property type="entry name" value="MFS_trans_sf"/>
</dbReference>
<evidence type="ECO:0000256" key="3">
    <source>
        <dbReference type="ARBA" id="ARBA00022475"/>
    </source>
</evidence>
<dbReference type="CDD" id="cd06174">
    <property type="entry name" value="MFS"/>
    <property type="match status" value="1"/>
</dbReference>
<feature type="transmembrane region" description="Helical" evidence="7">
    <location>
        <begin position="223"/>
        <end position="241"/>
    </location>
</feature>
<organism evidence="9 10">
    <name type="scientific">Fervidobacterium thailandense</name>
    <dbReference type="NCBI Taxonomy" id="1008305"/>
    <lineage>
        <taxon>Bacteria</taxon>
        <taxon>Thermotogati</taxon>
        <taxon>Thermotogota</taxon>
        <taxon>Thermotogae</taxon>
        <taxon>Thermotogales</taxon>
        <taxon>Fervidobacteriaceae</taxon>
        <taxon>Fervidobacterium</taxon>
    </lineage>
</organism>
<dbReference type="RefSeq" id="WP_069292282.1">
    <property type="nucleotide sequence ID" value="NZ_CP140110.1"/>
</dbReference>
<evidence type="ECO:0000256" key="5">
    <source>
        <dbReference type="ARBA" id="ARBA00022989"/>
    </source>
</evidence>
<evidence type="ECO:0000256" key="7">
    <source>
        <dbReference type="SAM" id="Phobius"/>
    </source>
</evidence>
<evidence type="ECO:0000256" key="4">
    <source>
        <dbReference type="ARBA" id="ARBA00022692"/>
    </source>
</evidence>
<reference evidence="10" key="1">
    <citation type="submission" date="2016-04" db="EMBL/GenBank/DDBJ databases">
        <title>The genome sequence project of a novel Fervidobacterium isolate from a hot spring in Thailand.</title>
        <authorList>
            <person name="Gonzalez J.M."/>
            <person name="Cuecas A."/>
            <person name="Kanoksilapatham W."/>
        </authorList>
    </citation>
    <scope>NUCLEOTIDE SEQUENCE [LARGE SCALE GENOMIC DNA]</scope>
    <source>
        <strain evidence="10">FC2004</strain>
    </source>
</reference>
<dbReference type="PANTHER" id="PTHR23517">
    <property type="entry name" value="RESISTANCE PROTEIN MDTM, PUTATIVE-RELATED-RELATED"/>
    <property type="match status" value="1"/>
</dbReference>
<dbReference type="SUPFAM" id="SSF103473">
    <property type="entry name" value="MFS general substrate transporter"/>
    <property type="match status" value="1"/>
</dbReference>
<dbReference type="EMBL" id="LWAF01000001">
    <property type="protein sequence ID" value="ODN31371.1"/>
    <property type="molecule type" value="Genomic_DNA"/>
</dbReference>
<keyword evidence="4 7" id="KW-0812">Transmembrane</keyword>
<feature type="transmembrane region" description="Helical" evidence="7">
    <location>
        <begin position="94"/>
        <end position="116"/>
    </location>
</feature>
<feature type="transmembrane region" description="Helical" evidence="7">
    <location>
        <begin position="295"/>
        <end position="316"/>
    </location>
</feature>
<keyword evidence="10" id="KW-1185">Reference proteome</keyword>
<dbReference type="Proteomes" id="UP000094570">
    <property type="component" value="Unassembled WGS sequence"/>
</dbReference>
<dbReference type="Gene3D" id="1.20.1250.20">
    <property type="entry name" value="MFS general substrate transporter like domains"/>
    <property type="match status" value="1"/>
</dbReference>
<protein>
    <submittedName>
        <fullName evidence="9">MFS transporter</fullName>
    </submittedName>
</protein>
<keyword evidence="2" id="KW-0813">Transport</keyword>
<proteinExistence type="predicted"/>
<dbReference type="GO" id="GO:0005886">
    <property type="term" value="C:plasma membrane"/>
    <property type="evidence" value="ECO:0007669"/>
    <property type="project" value="UniProtKB-SubCell"/>
</dbReference>
<comment type="caution">
    <text evidence="9">The sequence shown here is derived from an EMBL/GenBank/DDBJ whole genome shotgun (WGS) entry which is preliminary data.</text>
</comment>
<feature type="transmembrane region" description="Helical" evidence="7">
    <location>
        <begin position="262"/>
        <end position="283"/>
    </location>
</feature>
<dbReference type="GO" id="GO:0022857">
    <property type="term" value="F:transmembrane transporter activity"/>
    <property type="evidence" value="ECO:0007669"/>
    <property type="project" value="InterPro"/>
</dbReference>
<dbReference type="Pfam" id="PF07690">
    <property type="entry name" value="MFS_1"/>
    <property type="match status" value="1"/>
</dbReference>
<evidence type="ECO:0000313" key="9">
    <source>
        <dbReference type="EMBL" id="ODN31371.1"/>
    </source>
</evidence>
<evidence type="ECO:0000256" key="6">
    <source>
        <dbReference type="ARBA" id="ARBA00023136"/>
    </source>
</evidence>
<feature type="transmembrane region" description="Helical" evidence="7">
    <location>
        <begin position="44"/>
        <end position="62"/>
    </location>
</feature>
<dbReference type="InterPro" id="IPR050171">
    <property type="entry name" value="MFS_Transporters"/>
</dbReference>
<accession>A0A1E3G506</accession>
<feature type="transmembrane region" description="Helical" evidence="7">
    <location>
        <begin position="197"/>
        <end position="217"/>
    </location>
</feature>
<sequence>MELSVLWINIYTFLIGVARSAYSVLYNLFLRSQGFDNVLVGKATFYYSWGLAVGGLIFSSLSDRIGRKNTIILTTPLFSLMGFLRIVAQTPQAIVTSSFLFGLFDTSILLPTISIIESSDDRKRLRNSNINFAIVMLTGVLGYFGAGVLAEWIGYFKALSLSMILALMSVVPVIRFPNVKRTSKVERIFELNLGQTIMLTYYIISGALVSFAAGIFINFGNVIFFDIFSLSTATISAILAISQLTTAGTSLFSHKVTEKFGYRLSLFALYGAVTLLIYTLPALMANPVAFSVGYVLRFVLLNISTPMYMVFCLTYLPRNYMATFSGLSYFLNNAMRAFSAYTFSKLSLAGETNYTKLFLVTGHYYLLNTIATLLTFSVLTYLSSKQLDGLVVVKLERKTKPKNRNSLKPVNRISGNFFVLSSSRKGKSKKYAGVHIHHRK</sequence>
<evidence type="ECO:0000259" key="8">
    <source>
        <dbReference type="PROSITE" id="PS50850"/>
    </source>
</evidence>
<dbReference type="PROSITE" id="PS50850">
    <property type="entry name" value="MFS"/>
    <property type="match status" value="1"/>
</dbReference>
<dbReference type="InterPro" id="IPR020846">
    <property type="entry name" value="MFS_dom"/>
</dbReference>
<dbReference type="STRING" id="1008305.A4H02_01005"/>
<feature type="transmembrane region" description="Helical" evidence="7">
    <location>
        <begin position="128"/>
        <end position="146"/>
    </location>
</feature>
<keyword evidence="3" id="KW-1003">Cell membrane</keyword>
<keyword evidence="6 7" id="KW-0472">Membrane</keyword>
<keyword evidence="5 7" id="KW-1133">Transmembrane helix</keyword>
<evidence type="ECO:0000256" key="1">
    <source>
        <dbReference type="ARBA" id="ARBA00004651"/>
    </source>
</evidence>
<dbReference type="AlphaFoldDB" id="A0A1E3G506"/>
<comment type="subcellular location">
    <subcellularLocation>
        <location evidence="1">Cell membrane</location>
        <topology evidence="1">Multi-pass membrane protein</topology>
    </subcellularLocation>
</comment>
<feature type="domain" description="Major facilitator superfamily (MFS) profile" evidence="8">
    <location>
        <begin position="4"/>
        <end position="380"/>
    </location>
</feature>
<dbReference type="PANTHER" id="PTHR23517:SF2">
    <property type="entry name" value="MULTIDRUG RESISTANCE PROTEIN MDTH"/>
    <property type="match status" value="1"/>
</dbReference>
<feature type="transmembrane region" description="Helical" evidence="7">
    <location>
        <begin position="363"/>
        <end position="382"/>
    </location>
</feature>
<dbReference type="InterPro" id="IPR011701">
    <property type="entry name" value="MFS"/>
</dbReference>
<gene>
    <name evidence="9" type="ORF">A4H02_01005</name>
</gene>
<feature type="transmembrane region" description="Helical" evidence="7">
    <location>
        <begin position="69"/>
        <end position="88"/>
    </location>
</feature>
<evidence type="ECO:0000313" key="10">
    <source>
        <dbReference type="Proteomes" id="UP000094570"/>
    </source>
</evidence>
<feature type="transmembrane region" description="Helical" evidence="7">
    <location>
        <begin position="152"/>
        <end position="176"/>
    </location>
</feature>
<name>A0A1E3G506_9BACT</name>
<evidence type="ECO:0000256" key="2">
    <source>
        <dbReference type="ARBA" id="ARBA00022448"/>
    </source>
</evidence>